<gene>
    <name evidence="1" type="ORF">L3X38_010845</name>
</gene>
<protein>
    <submittedName>
        <fullName evidence="1">Uncharacterized protein</fullName>
    </submittedName>
</protein>
<accession>A0AAD4ZEJ9</accession>
<dbReference type="EMBL" id="JAJFAZ020000002">
    <property type="protein sequence ID" value="KAI5342969.1"/>
    <property type="molecule type" value="Genomic_DNA"/>
</dbReference>
<keyword evidence="2" id="KW-1185">Reference proteome</keyword>
<proteinExistence type="predicted"/>
<organism evidence="1 2">
    <name type="scientific">Prunus dulcis</name>
    <name type="common">Almond</name>
    <name type="synonym">Amygdalus dulcis</name>
    <dbReference type="NCBI Taxonomy" id="3755"/>
    <lineage>
        <taxon>Eukaryota</taxon>
        <taxon>Viridiplantae</taxon>
        <taxon>Streptophyta</taxon>
        <taxon>Embryophyta</taxon>
        <taxon>Tracheophyta</taxon>
        <taxon>Spermatophyta</taxon>
        <taxon>Magnoliopsida</taxon>
        <taxon>eudicotyledons</taxon>
        <taxon>Gunneridae</taxon>
        <taxon>Pentapetalae</taxon>
        <taxon>rosids</taxon>
        <taxon>fabids</taxon>
        <taxon>Rosales</taxon>
        <taxon>Rosaceae</taxon>
        <taxon>Amygdaloideae</taxon>
        <taxon>Amygdaleae</taxon>
        <taxon>Prunus</taxon>
    </lineage>
</organism>
<name>A0AAD4ZEJ9_PRUDU</name>
<dbReference type="AlphaFoldDB" id="A0AAD4ZEJ9"/>
<evidence type="ECO:0000313" key="1">
    <source>
        <dbReference type="EMBL" id="KAI5342969.1"/>
    </source>
</evidence>
<sequence>MQLCSSTYGTSAQMGIMVSPPDLSCPAYDKSRLGIIAFLFTPPDARLMWRPITYKQLFTWNPWGSDVGGITDASRGGREGLVSRSFKICNLVECSEALKAFVTNQCTASVNHVIWSPEGSYLVMFKGTYFPRLILVYILIGVPYMHEKK</sequence>
<comment type="caution">
    <text evidence="1">The sequence shown here is derived from an EMBL/GenBank/DDBJ whole genome shotgun (WGS) entry which is preliminary data.</text>
</comment>
<evidence type="ECO:0000313" key="2">
    <source>
        <dbReference type="Proteomes" id="UP001054821"/>
    </source>
</evidence>
<dbReference type="Proteomes" id="UP001054821">
    <property type="component" value="Chromosome 2"/>
</dbReference>
<reference evidence="1 2" key="1">
    <citation type="journal article" date="2022" name="G3 (Bethesda)">
        <title>Whole-genome sequence and methylome profiling of the almond [Prunus dulcis (Mill.) D.A. Webb] cultivar 'Nonpareil'.</title>
        <authorList>
            <person name="D'Amico-Willman K.M."/>
            <person name="Ouma W.Z."/>
            <person name="Meulia T."/>
            <person name="Sideli G.M."/>
            <person name="Gradziel T.M."/>
            <person name="Fresnedo-Ramirez J."/>
        </authorList>
    </citation>
    <scope>NUCLEOTIDE SEQUENCE [LARGE SCALE GENOMIC DNA]</scope>
    <source>
        <strain evidence="1">Clone GOH B32 T37-40</strain>
    </source>
</reference>